<name>A0A5S9Q0T3_9GAMM</name>
<evidence type="ECO:0000259" key="1">
    <source>
        <dbReference type="Pfam" id="PF05118"/>
    </source>
</evidence>
<organism evidence="2 3">
    <name type="scientific">BD1-7 clade bacterium</name>
    <dbReference type="NCBI Taxonomy" id="2029982"/>
    <lineage>
        <taxon>Bacteria</taxon>
        <taxon>Pseudomonadati</taxon>
        <taxon>Pseudomonadota</taxon>
        <taxon>Gammaproteobacteria</taxon>
        <taxon>Cellvibrionales</taxon>
        <taxon>Spongiibacteraceae</taxon>
        <taxon>BD1-7 clade</taxon>
    </lineage>
</organism>
<dbReference type="Pfam" id="PF05118">
    <property type="entry name" value="Asp_Arg_Hydrox"/>
    <property type="match status" value="1"/>
</dbReference>
<accession>A0A5S9Q0T3</accession>
<dbReference type="InterPro" id="IPR007803">
    <property type="entry name" value="Asp/Arg/Pro-Hydrxlase"/>
</dbReference>
<dbReference type="EMBL" id="CACSII010000016">
    <property type="protein sequence ID" value="CAA0110657.1"/>
    <property type="molecule type" value="Genomic_DNA"/>
</dbReference>
<dbReference type="AlphaFoldDB" id="A0A5S9Q0T3"/>
<proteinExistence type="predicted"/>
<reference evidence="2 3" key="1">
    <citation type="submission" date="2019-11" db="EMBL/GenBank/DDBJ databases">
        <authorList>
            <person name="Holert J."/>
        </authorList>
    </citation>
    <scope>NUCLEOTIDE SEQUENCE [LARGE SCALE GENOMIC DNA]</scope>
    <source>
        <strain evidence="2">BC5_2</strain>
    </source>
</reference>
<dbReference type="Proteomes" id="UP000434580">
    <property type="component" value="Unassembled WGS sequence"/>
</dbReference>
<dbReference type="SUPFAM" id="SSF51197">
    <property type="entry name" value="Clavaminate synthase-like"/>
    <property type="match status" value="1"/>
</dbReference>
<evidence type="ECO:0000313" key="3">
    <source>
        <dbReference type="Proteomes" id="UP000434580"/>
    </source>
</evidence>
<dbReference type="OrthoDB" id="1441538at2"/>
<feature type="domain" description="Aspartyl/asparaginy/proline hydroxylase" evidence="1">
    <location>
        <begin position="30"/>
        <end position="194"/>
    </location>
</feature>
<gene>
    <name evidence="2" type="ORF">DPBNPPHM_01402</name>
</gene>
<protein>
    <recommendedName>
        <fullName evidence="1">Aspartyl/asparaginy/proline hydroxylase domain-containing protein</fullName>
    </recommendedName>
</protein>
<dbReference type="Gene3D" id="2.60.120.330">
    <property type="entry name" value="B-lactam Antibiotic, Isopenicillin N Synthase, Chain"/>
    <property type="match status" value="1"/>
</dbReference>
<evidence type="ECO:0000313" key="2">
    <source>
        <dbReference type="EMBL" id="CAA0110657.1"/>
    </source>
</evidence>
<dbReference type="InterPro" id="IPR027443">
    <property type="entry name" value="IPNS-like_sf"/>
</dbReference>
<sequence length="213" mass="23981">MESCRKRLLADQPLTKLTMDKTTTNATLNAVQQEIVHLRSSHRWIGHVSSPSSKANWEVYPLRGISAQAESHEIRQAFENNSPPNPNLFEDYLIMSECPAIQLVLNELHCSVLSVRLIKLQAGSTITGHSDSGFNTQADYVQLHYIIENNDMALTIASERVAIGEGEWWFFNAEKMQGITNQVNSDQIHLVVDCLVNPWLVDKINVQPPLDMS</sequence>